<comment type="caution">
    <text evidence="1">The sequence shown here is derived from an EMBL/GenBank/DDBJ whole genome shotgun (WGS) entry which is preliminary data.</text>
</comment>
<protein>
    <submittedName>
        <fullName evidence="1">Uncharacterized protein</fullName>
    </submittedName>
</protein>
<organism evidence="1 2">
    <name type="scientific">Rotaria magnacalcarata</name>
    <dbReference type="NCBI Taxonomy" id="392030"/>
    <lineage>
        <taxon>Eukaryota</taxon>
        <taxon>Metazoa</taxon>
        <taxon>Spiralia</taxon>
        <taxon>Gnathifera</taxon>
        <taxon>Rotifera</taxon>
        <taxon>Eurotatoria</taxon>
        <taxon>Bdelloidea</taxon>
        <taxon>Philodinida</taxon>
        <taxon>Philodinidae</taxon>
        <taxon>Rotaria</taxon>
    </lineage>
</organism>
<evidence type="ECO:0000313" key="1">
    <source>
        <dbReference type="EMBL" id="CAF2172207.1"/>
    </source>
</evidence>
<dbReference type="InterPro" id="IPR012337">
    <property type="entry name" value="RNaseH-like_sf"/>
</dbReference>
<dbReference type="Proteomes" id="UP000663824">
    <property type="component" value="Unassembled WGS sequence"/>
</dbReference>
<name>A0A816YWS8_9BILA</name>
<dbReference type="AlphaFoldDB" id="A0A816YWS8"/>
<accession>A0A816YWS8</accession>
<evidence type="ECO:0000313" key="2">
    <source>
        <dbReference type="Proteomes" id="UP000663824"/>
    </source>
</evidence>
<reference evidence="1" key="1">
    <citation type="submission" date="2021-02" db="EMBL/GenBank/DDBJ databases">
        <authorList>
            <person name="Nowell W R."/>
        </authorList>
    </citation>
    <scope>NUCLEOTIDE SEQUENCE</scope>
</reference>
<dbReference type="EMBL" id="CAJNRE010018654">
    <property type="protein sequence ID" value="CAF2172207.1"/>
    <property type="molecule type" value="Genomic_DNA"/>
</dbReference>
<dbReference type="SUPFAM" id="SSF53098">
    <property type="entry name" value="Ribonuclease H-like"/>
    <property type="match status" value="1"/>
</dbReference>
<proteinExistence type="predicted"/>
<gene>
    <name evidence="1" type="ORF">MBJ925_LOCUS33876</name>
</gene>
<sequence length="470" mass="53587">MTLNTAFTSFDECILLEDNVNETEIKTTDVTEYAISSSISISSSRILTDCTNVIPIPIPTVAQNQPTVTGTRARYLATYQKNWETKSEAMYKTFEFDLFGSQKEKLICWLYTTDNTSMRCRLCEKFSKTRNSNGQENQWCMSGYKTLKLDKVKQHQQNDVHKDAQAKELEVTSKLQSKWIDAQTKARSKHREAIENLIIASIFTFQMNDALNSFSPLCSLMEKTGTKLLPAEVSGISYRNDDAALCFLQNVSQFLHEELIEKIKASSTVSWMMDESTSRTTQKSLIVYVKYLDDFEPKTSYYCLIDLDGDGTAQNILDSISCMWRKDDINPKNTCWFASDNASTFTGVNNGVVEKLRQKLDANWIESSPCAAHTFSLVGSQAAYTLTDDNKLGPISSSVSKLESSISKIYNYFSRSSSRQTRLKNWQRFLEQPELQFTPIDDLALFFPGSCFSWFSDRILFLFLLYKILV</sequence>
<dbReference type="PANTHER" id="PTHR46880:SF5">
    <property type="entry name" value="DUF4371 DOMAIN-CONTAINING PROTEIN"/>
    <property type="match status" value="1"/>
</dbReference>
<dbReference type="PANTHER" id="PTHR46880">
    <property type="entry name" value="RAS-ASSOCIATING DOMAIN-CONTAINING PROTEIN"/>
    <property type="match status" value="1"/>
</dbReference>